<evidence type="ECO:0000256" key="7">
    <source>
        <dbReference type="ARBA" id="ARBA00039058"/>
    </source>
</evidence>
<keyword evidence="3 11" id="KW-0808">Transferase</keyword>
<dbReference type="EMBL" id="CP091511">
    <property type="protein sequence ID" value="UOO91125.1"/>
    <property type="molecule type" value="Genomic_DNA"/>
</dbReference>
<dbReference type="Pfam" id="PF13444">
    <property type="entry name" value="Acetyltransf_5"/>
    <property type="match status" value="1"/>
</dbReference>
<dbReference type="RefSeq" id="WP_058305110.1">
    <property type="nucleotide sequence ID" value="NZ_CABKVG010000006.1"/>
</dbReference>
<keyword evidence="12" id="KW-1185">Reference proteome</keyword>
<dbReference type="InterPro" id="IPR016181">
    <property type="entry name" value="Acyl_CoA_acyltransferase"/>
</dbReference>
<gene>
    <name evidence="11" type="ORF">LVJ82_09210</name>
</gene>
<evidence type="ECO:0000256" key="2">
    <source>
        <dbReference type="ARBA" id="ARBA00022516"/>
    </source>
</evidence>
<proteinExistence type="inferred from homology"/>
<organism evidence="11 12">
    <name type="scientific">Vitreoscilla massiliensis</name>
    <dbReference type="NCBI Taxonomy" id="1689272"/>
    <lineage>
        <taxon>Bacteria</taxon>
        <taxon>Pseudomonadati</taxon>
        <taxon>Pseudomonadota</taxon>
        <taxon>Betaproteobacteria</taxon>
        <taxon>Neisseriales</taxon>
        <taxon>Neisseriaceae</taxon>
        <taxon>Vitreoscilla</taxon>
    </lineage>
</organism>
<dbReference type="PANTHER" id="PTHR37323:SF1">
    <property type="entry name" value="L-ORNITHINE N(ALPHA)-ACYLTRANSFERASE"/>
    <property type="match status" value="1"/>
</dbReference>
<keyword evidence="5 11" id="KW-0012">Acyltransferase</keyword>
<evidence type="ECO:0000256" key="8">
    <source>
        <dbReference type="ARBA" id="ARBA00039866"/>
    </source>
</evidence>
<comment type="function">
    <text evidence="9">Catalyzes the first step in the biosynthesis of ornithine lipids, which are phosphorus-free membrane lipids. Catalyzes the 3-hydroxyacyl-acyl carrier protein-dependent acylation of ornithine to form lyso-ornithine lipid (LOL).</text>
</comment>
<dbReference type="InterPro" id="IPR052351">
    <property type="entry name" value="Ornithine_N-alpha-AT"/>
</dbReference>
<accession>A0ABY4E897</accession>
<evidence type="ECO:0000313" key="12">
    <source>
        <dbReference type="Proteomes" id="UP000832011"/>
    </source>
</evidence>
<comment type="pathway">
    <text evidence="1">Lipid metabolism.</text>
</comment>
<evidence type="ECO:0000256" key="6">
    <source>
        <dbReference type="ARBA" id="ARBA00038095"/>
    </source>
</evidence>
<evidence type="ECO:0000256" key="10">
    <source>
        <dbReference type="ARBA" id="ARBA00047785"/>
    </source>
</evidence>
<name>A0ABY4E897_9NEIS</name>
<evidence type="ECO:0000313" key="11">
    <source>
        <dbReference type="EMBL" id="UOO91125.1"/>
    </source>
</evidence>
<evidence type="ECO:0000256" key="3">
    <source>
        <dbReference type="ARBA" id="ARBA00022679"/>
    </source>
</evidence>
<dbReference type="Gene3D" id="3.40.630.30">
    <property type="match status" value="1"/>
</dbReference>
<dbReference type="GO" id="GO:0016746">
    <property type="term" value="F:acyltransferase activity"/>
    <property type="evidence" value="ECO:0007669"/>
    <property type="project" value="UniProtKB-KW"/>
</dbReference>
<dbReference type="SUPFAM" id="SSF55729">
    <property type="entry name" value="Acyl-CoA N-acyltransferases (Nat)"/>
    <property type="match status" value="1"/>
</dbReference>
<comment type="catalytic activity">
    <reaction evidence="10">
        <text>a (3R)-hydroxyacyl-[ACP] + L-ornithine = a lyso-ornithine lipid + holo-[ACP] + H(+)</text>
        <dbReference type="Rhea" id="RHEA:20633"/>
        <dbReference type="Rhea" id="RHEA-COMP:9685"/>
        <dbReference type="Rhea" id="RHEA-COMP:9945"/>
        <dbReference type="ChEBI" id="CHEBI:15378"/>
        <dbReference type="ChEBI" id="CHEBI:46911"/>
        <dbReference type="ChEBI" id="CHEBI:64479"/>
        <dbReference type="ChEBI" id="CHEBI:78827"/>
        <dbReference type="ChEBI" id="CHEBI:138482"/>
        <dbReference type="EC" id="2.3.2.30"/>
    </reaction>
    <physiologicalReaction direction="left-to-right" evidence="10">
        <dbReference type="Rhea" id="RHEA:20634"/>
    </physiologicalReaction>
</comment>
<dbReference type="EC" id="2.3.2.30" evidence="7"/>
<sequence length="249" mass="28152">MLQLQSQSHVHIQGGSLSVSLARSEFEIEEAQRLRYKVFAEEMGANIVSNNGLDVDKYDEHCQHLLVRERENDRIIGCYRLLTAEGAAAVGGWYSASEFDLSRLQHILPHTVELGRACVHQDYRSGSTITLLWAGLMQFMQQQGLEYMIGCGSMCMKDGGHSAASMFRRLQEQCYAPPEYRVFPKNPLPIAALQQDLEVELPALIKGYVRAGAYICGEPHWDTDFNSADVLVMMPISRINPRYARHFLK</sequence>
<evidence type="ECO:0000256" key="4">
    <source>
        <dbReference type="ARBA" id="ARBA00023098"/>
    </source>
</evidence>
<keyword evidence="2" id="KW-0444">Lipid biosynthesis</keyword>
<evidence type="ECO:0000256" key="5">
    <source>
        <dbReference type="ARBA" id="ARBA00023315"/>
    </source>
</evidence>
<protein>
    <recommendedName>
        <fullName evidence="8">L-ornithine N(alpha)-acyltransferase</fullName>
        <ecNumber evidence="7">2.3.2.30</ecNumber>
    </recommendedName>
</protein>
<comment type="similarity">
    <text evidence="6">Belongs to the acetyltransferase family. OlsB subfamily.</text>
</comment>
<keyword evidence="4" id="KW-0443">Lipid metabolism</keyword>
<evidence type="ECO:0000256" key="1">
    <source>
        <dbReference type="ARBA" id="ARBA00005189"/>
    </source>
</evidence>
<reference evidence="11 12" key="1">
    <citation type="journal article" date="2022" name="Res Sq">
        <title>Evolution of multicellular longitudinally dividing oral cavity symbionts (Neisseriaceae).</title>
        <authorList>
            <person name="Nyongesa S."/>
            <person name="Weber P."/>
            <person name="Bernet E."/>
            <person name="Pullido F."/>
            <person name="Nieckarz M."/>
            <person name="Delaby M."/>
            <person name="Nieves C."/>
            <person name="Viehboeck T."/>
            <person name="Krause N."/>
            <person name="Rivera-Millot A."/>
            <person name="Nakamura A."/>
            <person name="Vischer N."/>
            <person name="VanNieuwenhze M."/>
            <person name="Brun Y."/>
            <person name="Cava F."/>
            <person name="Bulgheresi S."/>
            <person name="Veyrier F."/>
        </authorList>
    </citation>
    <scope>NUCLEOTIDE SEQUENCE [LARGE SCALE GENOMIC DNA]</scope>
    <source>
        <strain evidence="11 12">SN4</strain>
    </source>
</reference>
<dbReference type="Proteomes" id="UP000832011">
    <property type="component" value="Chromosome"/>
</dbReference>
<dbReference type="PANTHER" id="PTHR37323">
    <property type="entry name" value="GCN5-RELATED N-ACETYLTRANSFERASE"/>
    <property type="match status" value="1"/>
</dbReference>
<evidence type="ECO:0000256" key="9">
    <source>
        <dbReference type="ARBA" id="ARBA00045724"/>
    </source>
</evidence>